<keyword evidence="7 11" id="KW-0805">Transcription regulation</keyword>
<dbReference type="Pfam" id="PF03850">
    <property type="entry name" value="Tfb4"/>
    <property type="match status" value="1"/>
</dbReference>
<keyword evidence="6 11" id="KW-0862">Zinc</keyword>
<evidence type="ECO:0000256" key="9">
    <source>
        <dbReference type="ARBA" id="ARBA00023204"/>
    </source>
</evidence>
<dbReference type="Proteomes" id="UP000722791">
    <property type="component" value="Unassembled WGS sequence"/>
</dbReference>
<dbReference type="OrthoDB" id="17307at2759"/>
<evidence type="ECO:0000256" key="6">
    <source>
        <dbReference type="ARBA" id="ARBA00022833"/>
    </source>
</evidence>
<evidence type="ECO:0000256" key="4">
    <source>
        <dbReference type="ARBA" id="ARBA00022763"/>
    </source>
</evidence>
<evidence type="ECO:0000256" key="10">
    <source>
        <dbReference type="ARBA" id="ARBA00023242"/>
    </source>
</evidence>
<comment type="similarity">
    <text evidence="2 11">Belongs to the TFB4 family.</text>
</comment>
<evidence type="ECO:0000256" key="2">
    <source>
        <dbReference type="ARBA" id="ARBA00005273"/>
    </source>
</evidence>
<evidence type="ECO:0000256" key="5">
    <source>
        <dbReference type="ARBA" id="ARBA00022771"/>
    </source>
</evidence>
<dbReference type="AlphaFoldDB" id="A0A8J4DBF6"/>
<proteinExistence type="inferred from homology"/>
<comment type="subunit">
    <text evidence="11">Component of the 7-subunit TFIIH core complex composed of XPB, XPD, TFB1/GTF2H1, GTF2H2/P44, TFB4/GTF2H3, TFB2/GTF2H4 and TFB5/GTF2H5, which is active in NER. The core complex associates with the 3-subunit CDK-activating kinase (CAK) module composed of CYCH1/cyclin H1, CDKD and MAT1/At4g30820 to form the 10-subunit holoenzyme (holo-TFIIH) active in transcription.</text>
</comment>
<dbReference type="InterPro" id="IPR036465">
    <property type="entry name" value="vWFA_dom_sf"/>
</dbReference>
<evidence type="ECO:0000313" key="14">
    <source>
        <dbReference type="Proteomes" id="UP000722791"/>
    </source>
</evidence>
<comment type="function">
    <text evidence="11">Component of the general transcription and DNA repair factor IIH (TFIIH) core complex, which is involved in general and transcription-coupled nucleotide excision repair (NER) of damaged DNA and, when complexed to CAK, in RNA transcription by RNA polymerase II. In NER, TFIIH acts by opening DNA around the lesion to allow the excision of the damaged oligonucleotide and its replacement by a new DNA fragment. In transcription, TFIIH has an essential role in transcription initiation. When the pre-initiation complex (PIC) has been established, TFIIH is required for promoter opening and promoter escape. Phosphorylation of the C-terminal tail (CTD) of the largest subunit of RNA polymerase II by the kinase module CAK controls the initiation of transcription.</text>
</comment>
<name>A0A8J4DBF6_9CHLO</name>
<dbReference type="GO" id="GO:0006289">
    <property type="term" value="P:nucleotide-excision repair"/>
    <property type="evidence" value="ECO:0007669"/>
    <property type="project" value="UniProtKB-UniRule"/>
</dbReference>
<evidence type="ECO:0000256" key="1">
    <source>
        <dbReference type="ARBA" id="ARBA00004123"/>
    </source>
</evidence>
<evidence type="ECO:0000256" key="7">
    <source>
        <dbReference type="ARBA" id="ARBA00023015"/>
    </source>
</evidence>
<organism evidence="13 14">
    <name type="scientific">Volvox reticuliferus</name>
    <dbReference type="NCBI Taxonomy" id="1737510"/>
    <lineage>
        <taxon>Eukaryota</taxon>
        <taxon>Viridiplantae</taxon>
        <taxon>Chlorophyta</taxon>
        <taxon>core chlorophytes</taxon>
        <taxon>Chlorophyceae</taxon>
        <taxon>CS clade</taxon>
        <taxon>Chlamydomonadales</taxon>
        <taxon>Volvocaceae</taxon>
        <taxon>Volvox</taxon>
    </lineage>
</organism>
<evidence type="ECO:0000256" key="3">
    <source>
        <dbReference type="ARBA" id="ARBA00022723"/>
    </source>
</evidence>
<dbReference type="GO" id="GO:0005675">
    <property type="term" value="C:transcription factor TFIIH holo complex"/>
    <property type="evidence" value="ECO:0007669"/>
    <property type="project" value="UniProtKB-UniRule"/>
</dbReference>
<sequence length="296" mass="30651">MADAEGDLLVLLLDLALLRPDNPALSAAGAAPTDILAQLLSFTNAYAMLNSHNRLAIFAGQQEMCHLVHLGLGEDANSSADSVFPAGSLHARLSELVARCKQAAVTAPAADAGAAAPSGFALSGGLSRALCLLHRLQHQRGGRPRGRPRVLCVLGSIDAPMQYIPVMNAIFSAQRAEVVLDAVVLASEDSSFLQQAAHLTGGLYFRPAGAAALLGVLLNYFVCDTATRQQLDVTQELGVDFRASCFCHKFVIETGYVCSVCLSIFCQPSRACSTCGTAFTGVAGGTGGGSSARGGS</sequence>
<dbReference type="PANTHER" id="PTHR12831">
    <property type="entry name" value="TRANSCRIPTION INITIATION FACTOR IIH TFIIH , POLYPEPTIDE 3-RELATED"/>
    <property type="match status" value="1"/>
</dbReference>
<keyword evidence="10 11" id="KW-0539">Nucleus</keyword>
<dbReference type="Gene3D" id="3.40.50.410">
    <property type="entry name" value="von Willebrand factor, type A domain"/>
    <property type="match status" value="1"/>
</dbReference>
<accession>A0A8J4DBF6</accession>
<dbReference type="GO" id="GO:0000439">
    <property type="term" value="C:transcription factor TFIIH core complex"/>
    <property type="evidence" value="ECO:0007669"/>
    <property type="project" value="UniProtKB-UniRule"/>
</dbReference>
<dbReference type="PANTHER" id="PTHR12831:SF0">
    <property type="entry name" value="GENERAL TRANSCRIPTION FACTOR IIH SUBUNIT 3"/>
    <property type="match status" value="1"/>
</dbReference>
<keyword evidence="5 11" id="KW-0863">Zinc-finger</keyword>
<keyword evidence="9 11" id="KW-0234">DNA repair</keyword>
<dbReference type="Proteomes" id="UP000747110">
    <property type="component" value="Unassembled WGS sequence"/>
</dbReference>
<keyword evidence="4 11" id="KW-0227">DNA damage</keyword>
<evidence type="ECO:0000256" key="11">
    <source>
        <dbReference type="RuleBase" id="RU368090"/>
    </source>
</evidence>
<dbReference type="EMBL" id="BNCQ01000006">
    <property type="protein sequence ID" value="GIL99298.1"/>
    <property type="molecule type" value="Genomic_DNA"/>
</dbReference>
<keyword evidence="15" id="KW-1185">Reference proteome</keyword>
<gene>
    <name evidence="12" type="ORF">Vretifemale_3114</name>
    <name evidence="13" type="ORF">Vretimale_4493</name>
</gene>
<keyword evidence="3 11" id="KW-0479">Metal-binding</keyword>
<evidence type="ECO:0000313" key="13">
    <source>
        <dbReference type="EMBL" id="GIL99298.1"/>
    </source>
</evidence>
<dbReference type="InterPro" id="IPR004600">
    <property type="entry name" value="TFIIH_Tfb4/GTF2H3"/>
</dbReference>
<reference evidence="13" key="1">
    <citation type="journal article" date="2021" name="Proc. Natl. Acad. Sci. U.S.A.">
        <title>Three genomes in the algal genus Volvox reveal the fate of a haploid sex-determining region after a transition to homothallism.</title>
        <authorList>
            <person name="Yamamoto K."/>
            <person name="Hamaji T."/>
            <person name="Kawai-Toyooka H."/>
            <person name="Matsuzaki R."/>
            <person name="Takahashi F."/>
            <person name="Nishimura Y."/>
            <person name="Kawachi M."/>
            <person name="Noguchi H."/>
            <person name="Minakuchi Y."/>
            <person name="Umen J.G."/>
            <person name="Toyoda A."/>
            <person name="Nozaki H."/>
        </authorList>
    </citation>
    <scope>NUCLEOTIDE SEQUENCE</scope>
    <source>
        <strain evidence="13">NIES-3785</strain>
        <strain evidence="12">NIES-3786</strain>
    </source>
</reference>
<keyword evidence="8 11" id="KW-0804">Transcription</keyword>
<protein>
    <recommendedName>
        <fullName evidence="11">General transcription and DNA repair factor IIH subunit TFB4</fullName>
    </recommendedName>
    <alternativeName>
        <fullName evidence="11">RNA polymerase II transcription factor B subunit 4</fullName>
    </alternativeName>
</protein>
<dbReference type="EMBL" id="BNCP01000004">
    <property type="protein sequence ID" value="GIL72811.1"/>
    <property type="molecule type" value="Genomic_DNA"/>
</dbReference>
<evidence type="ECO:0000313" key="12">
    <source>
        <dbReference type="EMBL" id="GIL72811.1"/>
    </source>
</evidence>
<comment type="caution">
    <text evidence="13">The sequence shown here is derived from an EMBL/GenBank/DDBJ whole genome shotgun (WGS) entry which is preliminary data.</text>
</comment>
<evidence type="ECO:0000256" key="8">
    <source>
        <dbReference type="ARBA" id="ARBA00023163"/>
    </source>
</evidence>
<comment type="subcellular location">
    <subcellularLocation>
        <location evidence="1 11">Nucleus</location>
    </subcellularLocation>
</comment>
<dbReference type="GO" id="GO:0006355">
    <property type="term" value="P:regulation of DNA-templated transcription"/>
    <property type="evidence" value="ECO:0007669"/>
    <property type="project" value="InterPro"/>
</dbReference>
<evidence type="ECO:0000313" key="15">
    <source>
        <dbReference type="Proteomes" id="UP000747110"/>
    </source>
</evidence>
<dbReference type="GO" id="GO:0008270">
    <property type="term" value="F:zinc ion binding"/>
    <property type="evidence" value="ECO:0007669"/>
    <property type="project" value="UniProtKB-KW"/>
</dbReference>